<dbReference type="AlphaFoldDB" id="A0A1E4R9X4"/>
<sequence>MQLLDELKEYLRIDGNDEDRSLSTILQSSIFYLENAGVKQPKDYYLTVEGKEVFALHRLAIMMLATHFYENRITITPSTIKTAQQPVPYGLQSIILQTRLVDPDELSQQQ</sequence>
<dbReference type="Gene3D" id="1.10.3230.30">
    <property type="entry name" value="Phage gp6-like head-tail connector protein"/>
    <property type="match status" value="1"/>
</dbReference>
<dbReference type="RefSeq" id="WP_069482179.1">
    <property type="nucleotide sequence ID" value="NZ_JARTJZ010000005.1"/>
</dbReference>
<evidence type="ECO:0000313" key="2">
    <source>
        <dbReference type="Proteomes" id="UP000094784"/>
    </source>
</evidence>
<protein>
    <recommendedName>
        <fullName evidence="3">Phage gp6-like head-tail connector protein</fullName>
    </recommendedName>
</protein>
<gene>
    <name evidence="1" type="ORF">BG258_15840</name>
</gene>
<dbReference type="EMBL" id="MECQ01000001">
    <property type="protein sequence ID" value="ODV57275.1"/>
    <property type="molecule type" value="Genomic_DNA"/>
</dbReference>
<dbReference type="CDD" id="cd08054">
    <property type="entry name" value="gp6"/>
    <property type="match status" value="1"/>
</dbReference>
<dbReference type="NCBIfam" id="TIGR01560">
    <property type="entry name" value="put_DNA_pack"/>
    <property type="match status" value="1"/>
</dbReference>
<proteinExistence type="predicted"/>
<name>A0A1E4R9X4_9BACI</name>
<evidence type="ECO:0000313" key="1">
    <source>
        <dbReference type="EMBL" id="ODV57275.1"/>
    </source>
</evidence>
<dbReference type="Pfam" id="PF05135">
    <property type="entry name" value="Phage_connect_1"/>
    <property type="match status" value="1"/>
</dbReference>
<reference evidence="1 2" key="1">
    <citation type="submission" date="2016-09" db="EMBL/GenBank/DDBJ databases">
        <title>Draft genome sequence of the soil isolate, Lysinibacillus fusiformis M5, a potential hypoxanthine producer.</title>
        <authorList>
            <person name="Gallegos-Monterrosa R."/>
            <person name="Maroti G."/>
            <person name="Balint B."/>
            <person name="Kovacs A.T."/>
        </authorList>
    </citation>
    <scope>NUCLEOTIDE SEQUENCE [LARGE SCALE GENOMIC DNA]</scope>
    <source>
        <strain evidence="1 2">M5</strain>
    </source>
</reference>
<dbReference type="Proteomes" id="UP000094784">
    <property type="component" value="Unassembled WGS sequence"/>
</dbReference>
<organism evidence="1 2">
    <name type="scientific">Lysinibacillus fusiformis</name>
    <dbReference type="NCBI Taxonomy" id="28031"/>
    <lineage>
        <taxon>Bacteria</taxon>
        <taxon>Bacillati</taxon>
        <taxon>Bacillota</taxon>
        <taxon>Bacilli</taxon>
        <taxon>Bacillales</taxon>
        <taxon>Bacillaceae</taxon>
        <taxon>Lysinibacillus</taxon>
    </lineage>
</organism>
<dbReference type="OrthoDB" id="5654at2"/>
<accession>A0A1E4R9X4</accession>
<comment type="caution">
    <text evidence="1">The sequence shown here is derived from an EMBL/GenBank/DDBJ whole genome shotgun (WGS) entry which is preliminary data.</text>
</comment>
<dbReference type="InterPro" id="IPR006450">
    <property type="entry name" value="Phage_HK97_gp6-like"/>
</dbReference>
<dbReference type="InterPro" id="IPR021146">
    <property type="entry name" value="Phage_gp6-like_head-tail"/>
</dbReference>
<evidence type="ECO:0008006" key="3">
    <source>
        <dbReference type="Google" id="ProtNLM"/>
    </source>
</evidence>